<accession>A0A848H9B3</accession>
<name>A0A848H9B3_9BURK</name>
<proteinExistence type="predicted"/>
<dbReference type="EMBL" id="JABBFX010000001">
    <property type="protein sequence ID" value="NML44238.1"/>
    <property type="molecule type" value="Genomic_DNA"/>
</dbReference>
<dbReference type="AlphaFoldDB" id="A0A848H9B3"/>
<evidence type="ECO:0000256" key="1">
    <source>
        <dbReference type="SAM" id="SignalP"/>
    </source>
</evidence>
<gene>
    <name evidence="2" type="ORF">HHL11_10790</name>
</gene>
<protein>
    <submittedName>
        <fullName evidence="2">Nuclear transport factor 2 family protein</fullName>
    </submittedName>
</protein>
<dbReference type="Gene3D" id="3.10.450.50">
    <property type="match status" value="1"/>
</dbReference>
<dbReference type="InterPro" id="IPR032710">
    <property type="entry name" value="NTF2-like_dom_sf"/>
</dbReference>
<dbReference type="SUPFAM" id="SSF54427">
    <property type="entry name" value="NTF2-like"/>
    <property type="match status" value="1"/>
</dbReference>
<dbReference type="Proteomes" id="UP000541185">
    <property type="component" value="Unassembled WGS sequence"/>
</dbReference>
<organism evidence="2 3">
    <name type="scientific">Ramlibacter agri</name>
    <dbReference type="NCBI Taxonomy" id="2728837"/>
    <lineage>
        <taxon>Bacteria</taxon>
        <taxon>Pseudomonadati</taxon>
        <taxon>Pseudomonadota</taxon>
        <taxon>Betaproteobacteria</taxon>
        <taxon>Burkholderiales</taxon>
        <taxon>Comamonadaceae</taxon>
        <taxon>Ramlibacter</taxon>
    </lineage>
</organism>
<evidence type="ECO:0000313" key="2">
    <source>
        <dbReference type="EMBL" id="NML44238.1"/>
    </source>
</evidence>
<evidence type="ECO:0000313" key="3">
    <source>
        <dbReference type="Proteomes" id="UP000541185"/>
    </source>
</evidence>
<feature type="signal peptide" evidence="1">
    <location>
        <begin position="1"/>
        <end position="21"/>
    </location>
</feature>
<reference evidence="2 3" key="1">
    <citation type="submission" date="2020-04" db="EMBL/GenBank/DDBJ databases">
        <title>Ramlibacter sp. G-1-2-2 isolated from soil.</title>
        <authorList>
            <person name="Dahal R.H."/>
        </authorList>
    </citation>
    <scope>NUCLEOTIDE SEQUENCE [LARGE SCALE GENOMIC DNA]</scope>
    <source>
        <strain evidence="2 3">G-1-2-2</strain>
    </source>
</reference>
<keyword evidence="1" id="KW-0732">Signal</keyword>
<comment type="caution">
    <text evidence="2">The sequence shown here is derived from an EMBL/GenBank/DDBJ whole genome shotgun (WGS) entry which is preliminary data.</text>
</comment>
<dbReference type="RefSeq" id="WP_169418385.1">
    <property type="nucleotide sequence ID" value="NZ_JABBFX010000001.1"/>
</dbReference>
<feature type="chain" id="PRO_5032999488" evidence="1">
    <location>
        <begin position="22"/>
        <end position="156"/>
    </location>
</feature>
<keyword evidence="3" id="KW-1185">Reference proteome</keyword>
<sequence>MRSARLLLAAACLVAASAAWAQTARLPADAVDGFRAALRRKDTGGALSYLDRSLVVFEFGVTDPTVEAYALSHLPGDIDMAAVSDWSLQARRVGGSGNERWVLSTYHVTGKLPDGRKIDQVMQETAIVRRVGESFRIVHLHWSSDKGWAQPSRPAP</sequence>